<dbReference type="CDD" id="cd08071">
    <property type="entry name" value="MPN_DUF2466"/>
    <property type="match status" value="1"/>
</dbReference>
<evidence type="ECO:0000313" key="8">
    <source>
        <dbReference type="Proteomes" id="UP001162030"/>
    </source>
</evidence>
<dbReference type="Gene3D" id="3.40.140.10">
    <property type="entry name" value="Cytidine Deaminase, domain 2"/>
    <property type="match status" value="1"/>
</dbReference>
<keyword evidence="3" id="KW-0378">Hydrolase</keyword>
<dbReference type="InterPro" id="IPR001405">
    <property type="entry name" value="UPF0758"/>
</dbReference>
<dbReference type="NCBIfam" id="TIGR00608">
    <property type="entry name" value="radc"/>
    <property type="match status" value="1"/>
</dbReference>
<proteinExistence type="predicted"/>
<evidence type="ECO:0000256" key="1">
    <source>
        <dbReference type="ARBA" id="ARBA00022670"/>
    </source>
</evidence>
<dbReference type="InterPro" id="IPR020891">
    <property type="entry name" value="UPF0758_CS"/>
</dbReference>
<dbReference type="PROSITE" id="PS50249">
    <property type="entry name" value="MPN"/>
    <property type="match status" value="1"/>
</dbReference>
<evidence type="ECO:0000256" key="4">
    <source>
        <dbReference type="ARBA" id="ARBA00022833"/>
    </source>
</evidence>
<keyword evidence="2" id="KW-0479">Metal-binding</keyword>
<evidence type="ECO:0000256" key="2">
    <source>
        <dbReference type="ARBA" id="ARBA00022723"/>
    </source>
</evidence>
<dbReference type="EMBL" id="OX458333">
    <property type="protein sequence ID" value="CAI8817614.1"/>
    <property type="molecule type" value="Genomic_DNA"/>
</dbReference>
<dbReference type="Pfam" id="PF04002">
    <property type="entry name" value="RadC"/>
    <property type="match status" value="1"/>
</dbReference>
<feature type="domain" description="MPN" evidence="6">
    <location>
        <begin position="39"/>
        <end position="161"/>
    </location>
</feature>
<reference evidence="7 8" key="1">
    <citation type="submission" date="2023-03" db="EMBL/GenBank/DDBJ databases">
        <authorList>
            <person name="Pearce D."/>
        </authorList>
    </citation>
    <scope>NUCLEOTIDE SEQUENCE [LARGE SCALE GENOMIC DNA]</scope>
    <source>
        <strain evidence="7">Msz</strain>
    </source>
</reference>
<evidence type="ECO:0000256" key="5">
    <source>
        <dbReference type="ARBA" id="ARBA00023049"/>
    </source>
</evidence>
<evidence type="ECO:0000256" key="3">
    <source>
        <dbReference type="ARBA" id="ARBA00022801"/>
    </source>
</evidence>
<dbReference type="SUPFAM" id="SSF102712">
    <property type="entry name" value="JAB1/MPN domain"/>
    <property type="match status" value="1"/>
</dbReference>
<dbReference type="PROSITE" id="PS01302">
    <property type="entry name" value="UPF0758"/>
    <property type="match status" value="1"/>
</dbReference>
<accession>A0ABM9I0W2</accession>
<dbReference type="InterPro" id="IPR025657">
    <property type="entry name" value="RadC_JAB"/>
</dbReference>
<dbReference type="PANTHER" id="PTHR30471:SF3">
    <property type="entry name" value="UPF0758 PROTEIN YEES-RELATED"/>
    <property type="match status" value="1"/>
</dbReference>
<sequence>MSTTLYIRDRIGDYIPADSDLIIAEAKRRIAAKFRRGAALTSPNAARDAVQLHLAEYDHEVFAGFFLDNQHRIIEFSVLAEGTIDAAAVYPREVIKKALDCQAAAVIFCHNHPSGFAEPSQADKALIMRLKNALSLLDIRVLDHFIVGADEVYSFAEHRLL</sequence>
<dbReference type="InterPro" id="IPR037518">
    <property type="entry name" value="MPN"/>
</dbReference>
<dbReference type="PANTHER" id="PTHR30471">
    <property type="entry name" value="DNA REPAIR PROTEIN RADC"/>
    <property type="match status" value="1"/>
</dbReference>
<dbReference type="RefSeq" id="WP_317963904.1">
    <property type="nucleotide sequence ID" value="NZ_OX458333.1"/>
</dbReference>
<keyword evidence="5" id="KW-0482">Metalloprotease</keyword>
<evidence type="ECO:0000259" key="6">
    <source>
        <dbReference type="PROSITE" id="PS50249"/>
    </source>
</evidence>
<dbReference type="Proteomes" id="UP001162030">
    <property type="component" value="Chromosome"/>
</dbReference>
<protein>
    <submittedName>
        <fullName evidence="7">DNA repair protein RadC</fullName>
    </submittedName>
</protein>
<keyword evidence="4" id="KW-0862">Zinc</keyword>
<keyword evidence="8" id="KW-1185">Reference proteome</keyword>
<keyword evidence="1" id="KW-0645">Protease</keyword>
<evidence type="ECO:0000313" key="7">
    <source>
        <dbReference type="EMBL" id="CAI8817614.1"/>
    </source>
</evidence>
<name>A0ABM9I0W2_9GAMM</name>
<organism evidence="7 8">
    <name type="scientific">Methylocaldum szegediense</name>
    <dbReference type="NCBI Taxonomy" id="73780"/>
    <lineage>
        <taxon>Bacteria</taxon>
        <taxon>Pseudomonadati</taxon>
        <taxon>Pseudomonadota</taxon>
        <taxon>Gammaproteobacteria</taxon>
        <taxon>Methylococcales</taxon>
        <taxon>Methylococcaceae</taxon>
        <taxon>Methylocaldum</taxon>
    </lineage>
</organism>
<gene>
    <name evidence="7" type="ORF">MSZNOR_1895</name>
</gene>